<evidence type="ECO:0000259" key="1">
    <source>
        <dbReference type="Pfam" id="PF15916"/>
    </source>
</evidence>
<dbReference type="GO" id="GO:0044715">
    <property type="term" value="F:8-oxo-dGDP phosphatase activity"/>
    <property type="evidence" value="ECO:0007669"/>
    <property type="project" value="TreeGrafter"/>
</dbReference>
<feature type="domain" description="DUF4743" evidence="1">
    <location>
        <begin position="3"/>
        <end position="116"/>
    </location>
</feature>
<dbReference type="Gene3D" id="3.90.79.10">
    <property type="entry name" value="Nucleoside Triphosphate Pyrophosphohydrolase"/>
    <property type="match status" value="1"/>
</dbReference>
<dbReference type="STRING" id="1238182.C882_0830"/>
<evidence type="ECO:0000313" key="2">
    <source>
        <dbReference type="EMBL" id="EKV28619.1"/>
    </source>
</evidence>
<gene>
    <name evidence="2" type="ORF">C882_0830</name>
</gene>
<dbReference type="PANTHER" id="PTHR13622">
    <property type="entry name" value="THIAMIN PYROPHOSPHOKINASE"/>
    <property type="match status" value="1"/>
</dbReference>
<keyword evidence="2" id="KW-0378">Hydrolase</keyword>
<keyword evidence="3" id="KW-1185">Reference proteome</keyword>
<dbReference type="CDD" id="cd03676">
    <property type="entry name" value="NUDIX_Tnr3_like"/>
    <property type="match status" value="1"/>
</dbReference>
<dbReference type="InterPro" id="IPR031804">
    <property type="entry name" value="DUF4743"/>
</dbReference>
<dbReference type="PANTHER" id="PTHR13622:SF8">
    <property type="entry name" value="THIAMIN PYROPHOSPHOKINASE 1"/>
    <property type="match status" value="1"/>
</dbReference>
<evidence type="ECO:0000313" key="3">
    <source>
        <dbReference type="Proteomes" id="UP000009881"/>
    </source>
</evidence>
<protein>
    <submittedName>
        <fullName evidence="2">NTP pyrophosphohydrolase</fullName>
    </submittedName>
</protein>
<sequence>MSYLHHIRRCNTHDLSGFRPFLVDGAPVGWVRHGTAAKLTRFPAIFRLENGAVCIHPDRTDPEDRSAAVGRALAELADGGEMEPLREELYPVKTSWHGPELFRLDRSAAPLFGLRAWGVHATGYVRDADGGYRMWIGRRAPDKRVSPDKLDSTIGGGQPAGLAFRDNLYKEAEEENAMPRPLAQKARSVGAVTYCMENEAGLKPDTLVLFDIELPEDFTPRSTDGEHTGFELMPVDEVLRIIRETEDFKFNVPLVVLDFCVRHGLLTPDDTPDYESIVQGLRSPFPVP</sequence>
<dbReference type="OrthoDB" id="8438812at2"/>
<dbReference type="FunFam" id="3.90.79.10:FF:000019">
    <property type="entry name" value="Thiamin pyrophosphokinase, putative"/>
    <property type="match status" value="1"/>
</dbReference>
<dbReference type="InterPro" id="IPR015797">
    <property type="entry name" value="NUDIX_hydrolase-like_dom_sf"/>
</dbReference>
<dbReference type="eggNOG" id="COG0494">
    <property type="taxonomic scope" value="Bacteria"/>
</dbReference>
<dbReference type="RefSeq" id="WP_009541487.1">
    <property type="nucleotide sequence ID" value="NZ_ANHY01000015.1"/>
</dbReference>
<comment type="caution">
    <text evidence="2">The sequence shown here is derived from an EMBL/GenBank/DDBJ whole genome shotgun (WGS) entry which is preliminary data.</text>
</comment>
<dbReference type="AlphaFoldDB" id="K9GV94"/>
<dbReference type="EMBL" id="ANHY01000015">
    <property type="protein sequence ID" value="EKV28619.1"/>
    <property type="molecule type" value="Genomic_DNA"/>
</dbReference>
<proteinExistence type="predicted"/>
<organism evidence="2 3">
    <name type="scientific">Caenispirillum salinarum AK4</name>
    <dbReference type="NCBI Taxonomy" id="1238182"/>
    <lineage>
        <taxon>Bacteria</taxon>
        <taxon>Pseudomonadati</taxon>
        <taxon>Pseudomonadota</taxon>
        <taxon>Alphaproteobacteria</taxon>
        <taxon>Rhodospirillales</taxon>
        <taxon>Novispirillaceae</taxon>
        <taxon>Caenispirillum</taxon>
    </lineage>
</organism>
<reference evidence="2 3" key="1">
    <citation type="journal article" date="2013" name="Genome Announc.">
        <title>Draft Genome Sequence of an Alphaproteobacterium, Caenispirillum salinarum AK4(T), Isolated from a Solar Saltern.</title>
        <authorList>
            <person name="Khatri I."/>
            <person name="Singh A."/>
            <person name="Korpole S."/>
            <person name="Pinnaka A.K."/>
            <person name="Subramanian S."/>
        </authorList>
    </citation>
    <scope>NUCLEOTIDE SEQUENCE [LARGE SCALE GENOMIC DNA]</scope>
    <source>
        <strain evidence="2 3">AK4</strain>
    </source>
</reference>
<name>K9GV94_9PROT</name>
<accession>K9GV94</accession>
<dbReference type="SUPFAM" id="SSF55811">
    <property type="entry name" value="Nudix"/>
    <property type="match status" value="1"/>
</dbReference>
<dbReference type="Pfam" id="PF15916">
    <property type="entry name" value="DUF4743"/>
    <property type="match status" value="1"/>
</dbReference>
<dbReference type="Proteomes" id="UP000009881">
    <property type="component" value="Unassembled WGS sequence"/>
</dbReference>